<dbReference type="GO" id="GO:0046872">
    <property type="term" value="F:metal ion binding"/>
    <property type="evidence" value="ECO:0007669"/>
    <property type="project" value="UniProtKB-KW"/>
</dbReference>
<reference evidence="8" key="1">
    <citation type="submission" date="2020-10" db="EMBL/GenBank/DDBJ databases">
        <authorList>
            <person name="Kikuchi T."/>
        </authorList>
    </citation>
    <scope>NUCLEOTIDE SEQUENCE</scope>
    <source>
        <strain evidence="8">NKZ352</strain>
    </source>
</reference>
<evidence type="ECO:0000259" key="6">
    <source>
        <dbReference type="PROSITE" id="PS50081"/>
    </source>
</evidence>
<evidence type="ECO:0000313" key="9">
    <source>
        <dbReference type="Proteomes" id="UP000835052"/>
    </source>
</evidence>
<dbReference type="GO" id="GO:0000281">
    <property type="term" value="P:mitotic cytokinesis"/>
    <property type="evidence" value="ECO:0007669"/>
    <property type="project" value="TreeGrafter"/>
</dbReference>
<sequence length="816" mass="93625">MPCEEASPCFNVEERREILRHLAEVEYRISVADKFVFNLLDELERVRQLWASSEQTKNEAIQVFEGQKRTFEQKCRRLEVDMELTAEEVQQLRKDKSVLMRKFQTYEEWQHLFESVMFKYNVWDYLTGDERSQFHHLKHELDERSLKTDTKVADPQVLDSTNEDSETDETIVTIPRSPSPVRRRGRRSVSVHARLASRRRSRSRPASVITVEEIDPEFSPPKRPRTDLKKEVLSRNSRHTTAVDSEDLRVILRKDSSEITAKRTVRKSMSLDSVPVVKPMTPFRLNPENDLRILRQPAVWCRDVENVAPFRLHRFQPQNFQLKMQKCDECQMIVLPMSNGSRCVDCHQVVHRKCERKLYTPCVPRKKDIPNTRRTRNAIVKSLKLQNYCTDAQPMIPFLVIHVVVAIEKKGLHIENLYLAPGQMNATLCVLDELLTSVKVPRLDLRDPEILTEVLKAFLDGLQDPLVPRTSREEFIAAADLFFRDEQEGVVQLDKAICELPPPNRDTLSYLFVHWKKLSEASERREEILARCLAQHVMGRSTTLRTGRTLERDRVCCEKVLQALFNFDLSYWRQFLLLETNSTGSKRLPPRNELRVKTTTGGEQRTWRRIISLMRLRLVSLVFFLALQPTSDVVAVDVFCGELSVFEEQRFGRGAVTLSSQTTSDLKQCLDICCSIPNCEGVTFEGILIEGEDSNCLLVGCNSVCTLNEPRRFADGVVSVLVARKKEASSNKTAVLTDLSSNSTRPSLIGEVVLRSRLTPIWVLAIAISVAVVCVGLNVALFLAYCCYCRRKRRSQKAHISTPKAGPTLHAYNPSV</sequence>
<keyword evidence="5" id="KW-1133">Transmembrane helix</keyword>
<protein>
    <recommendedName>
        <fullName evidence="10">Phorbol-ester/DAG-type domain-containing protein</fullName>
    </recommendedName>
</protein>
<dbReference type="InterPro" id="IPR008936">
    <property type="entry name" value="Rho_GTPase_activation_prot"/>
</dbReference>
<dbReference type="OrthoDB" id="5844878at2759"/>
<dbReference type="PROSITE" id="PS50081">
    <property type="entry name" value="ZF_DAG_PE_2"/>
    <property type="match status" value="1"/>
</dbReference>
<dbReference type="Proteomes" id="UP000835052">
    <property type="component" value="Unassembled WGS sequence"/>
</dbReference>
<evidence type="ECO:0000256" key="1">
    <source>
        <dbReference type="ARBA" id="ARBA00022723"/>
    </source>
</evidence>
<evidence type="ECO:0008006" key="10">
    <source>
        <dbReference type="Google" id="ProtNLM"/>
    </source>
</evidence>
<keyword evidence="9" id="KW-1185">Reference proteome</keyword>
<feature type="domain" description="Rho-GAP" evidence="7">
    <location>
        <begin position="383"/>
        <end position="572"/>
    </location>
</feature>
<dbReference type="GO" id="GO:0032154">
    <property type="term" value="C:cleavage furrow"/>
    <property type="evidence" value="ECO:0007669"/>
    <property type="project" value="TreeGrafter"/>
</dbReference>
<feature type="transmembrane region" description="Helical" evidence="5">
    <location>
        <begin position="761"/>
        <end position="788"/>
    </location>
</feature>
<dbReference type="GO" id="GO:0007266">
    <property type="term" value="P:Rho protein signal transduction"/>
    <property type="evidence" value="ECO:0007669"/>
    <property type="project" value="TreeGrafter"/>
</dbReference>
<dbReference type="EMBL" id="CAJGYM010000047">
    <property type="protein sequence ID" value="CAD6194758.1"/>
    <property type="molecule type" value="Genomic_DNA"/>
</dbReference>
<organism evidence="8 9">
    <name type="scientific">Caenorhabditis auriculariae</name>
    <dbReference type="NCBI Taxonomy" id="2777116"/>
    <lineage>
        <taxon>Eukaryota</taxon>
        <taxon>Metazoa</taxon>
        <taxon>Ecdysozoa</taxon>
        <taxon>Nematoda</taxon>
        <taxon>Chromadorea</taxon>
        <taxon>Rhabditida</taxon>
        <taxon>Rhabditina</taxon>
        <taxon>Rhabditomorpha</taxon>
        <taxon>Rhabditoidea</taxon>
        <taxon>Rhabditidae</taxon>
        <taxon>Peloderinae</taxon>
        <taxon>Caenorhabditis</taxon>
    </lineage>
</organism>
<name>A0A8S1HJX7_9PELO</name>
<keyword evidence="2" id="KW-0862">Zinc</keyword>
<dbReference type="InterPro" id="IPR002219">
    <property type="entry name" value="PKC_DAG/PE"/>
</dbReference>
<comment type="caution">
    <text evidence="8">The sequence shown here is derived from an EMBL/GenBank/DDBJ whole genome shotgun (WGS) entry which is preliminary data.</text>
</comment>
<dbReference type="GO" id="GO:0030496">
    <property type="term" value="C:midbody"/>
    <property type="evidence" value="ECO:0007669"/>
    <property type="project" value="TreeGrafter"/>
</dbReference>
<evidence type="ECO:0000256" key="4">
    <source>
        <dbReference type="SAM" id="MobiDB-lite"/>
    </source>
</evidence>
<accession>A0A8S1HJX7</accession>
<dbReference type="PANTHER" id="PTHR46199:SF3">
    <property type="entry name" value="RAC GTPASE-ACTIVATING PROTEIN 1"/>
    <property type="match status" value="1"/>
</dbReference>
<dbReference type="GO" id="GO:0005096">
    <property type="term" value="F:GTPase activator activity"/>
    <property type="evidence" value="ECO:0007669"/>
    <property type="project" value="TreeGrafter"/>
</dbReference>
<dbReference type="InterPro" id="IPR046349">
    <property type="entry name" value="C1-like_sf"/>
</dbReference>
<dbReference type="PROSITE" id="PS00479">
    <property type="entry name" value="ZF_DAG_PE_1"/>
    <property type="match status" value="1"/>
</dbReference>
<keyword evidence="5" id="KW-0812">Transmembrane</keyword>
<dbReference type="CDD" id="cd00029">
    <property type="entry name" value="C1"/>
    <property type="match status" value="1"/>
</dbReference>
<evidence type="ECO:0000313" key="8">
    <source>
        <dbReference type="EMBL" id="CAD6194758.1"/>
    </source>
</evidence>
<dbReference type="GO" id="GO:0051233">
    <property type="term" value="C:spindle midzone"/>
    <property type="evidence" value="ECO:0007669"/>
    <property type="project" value="TreeGrafter"/>
</dbReference>
<gene>
    <name evidence="8" type="ORF">CAUJ_LOCUS10677</name>
</gene>
<feature type="coiled-coil region" evidence="3">
    <location>
        <begin position="68"/>
        <end position="102"/>
    </location>
</feature>
<dbReference type="SUPFAM" id="SSF48350">
    <property type="entry name" value="GTPase activation domain, GAP"/>
    <property type="match status" value="1"/>
</dbReference>
<dbReference type="InterPro" id="IPR000198">
    <property type="entry name" value="RhoGAP_dom"/>
</dbReference>
<keyword evidence="5" id="KW-0472">Membrane</keyword>
<dbReference type="SMART" id="SM00109">
    <property type="entry name" value="C1"/>
    <property type="match status" value="1"/>
</dbReference>
<keyword evidence="3" id="KW-0175">Coiled coil</keyword>
<dbReference type="SUPFAM" id="SSF57889">
    <property type="entry name" value="Cysteine-rich domain"/>
    <property type="match status" value="1"/>
</dbReference>
<evidence type="ECO:0000256" key="5">
    <source>
        <dbReference type="SAM" id="Phobius"/>
    </source>
</evidence>
<evidence type="ECO:0000256" key="2">
    <source>
        <dbReference type="ARBA" id="ARBA00022833"/>
    </source>
</evidence>
<dbReference type="Pfam" id="PF00620">
    <property type="entry name" value="RhoGAP"/>
    <property type="match status" value="1"/>
</dbReference>
<feature type="region of interest" description="Disordered" evidence="4">
    <location>
        <begin position="148"/>
        <end position="169"/>
    </location>
</feature>
<evidence type="ECO:0000259" key="7">
    <source>
        <dbReference type="PROSITE" id="PS50238"/>
    </source>
</evidence>
<dbReference type="GO" id="GO:0005634">
    <property type="term" value="C:nucleus"/>
    <property type="evidence" value="ECO:0007669"/>
    <property type="project" value="TreeGrafter"/>
</dbReference>
<dbReference type="SMART" id="SM00324">
    <property type="entry name" value="RhoGAP"/>
    <property type="match status" value="1"/>
</dbReference>
<feature type="domain" description="Phorbol-ester/DAG-type" evidence="6">
    <location>
        <begin position="312"/>
        <end position="362"/>
    </location>
</feature>
<dbReference type="Gene3D" id="3.30.60.20">
    <property type="match status" value="1"/>
</dbReference>
<dbReference type="GO" id="GO:0097149">
    <property type="term" value="C:centralspindlin complex"/>
    <property type="evidence" value="ECO:0007669"/>
    <property type="project" value="TreeGrafter"/>
</dbReference>
<proteinExistence type="predicted"/>
<dbReference type="Pfam" id="PF00130">
    <property type="entry name" value="C1_1"/>
    <property type="match status" value="1"/>
</dbReference>
<evidence type="ECO:0000256" key="3">
    <source>
        <dbReference type="SAM" id="Coils"/>
    </source>
</evidence>
<keyword evidence="1" id="KW-0479">Metal-binding</keyword>
<dbReference type="GO" id="GO:0051256">
    <property type="term" value="P:mitotic spindle midzone assembly"/>
    <property type="evidence" value="ECO:0007669"/>
    <property type="project" value="TreeGrafter"/>
</dbReference>
<dbReference type="AlphaFoldDB" id="A0A8S1HJX7"/>
<dbReference type="PROSITE" id="PS50238">
    <property type="entry name" value="RHOGAP"/>
    <property type="match status" value="1"/>
</dbReference>
<dbReference type="PANTHER" id="PTHR46199">
    <property type="entry name" value="RAC GTPASE-ACTIVATING PROTEIN 1"/>
    <property type="match status" value="1"/>
</dbReference>
<dbReference type="Gene3D" id="1.10.555.10">
    <property type="entry name" value="Rho GTPase activation protein"/>
    <property type="match status" value="1"/>
</dbReference>